<dbReference type="SMART" id="SM00853">
    <property type="entry name" value="MutL_C"/>
    <property type="match status" value="1"/>
</dbReference>
<dbReference type="PANTHER" id="PTHR10073">
    <property type="entry name" value="DNA MISMATCH REPAIR PROTEIN MLH, PMS, MUTL"/>
    <property type="match status" value="1"/>
</dbReference>
<dbReference type="PANTHER" id="PTHR10073:SF47">
    <property type="entry name" value="DNA MISMATCH REPAIR PROTEIN MLH3"/>
    <property type="match status" value="1"/>
</dbReference>
<feature type="transmembrane region" description="Helical" evidence="1">
    <location>
        <begin position="83"/>
        <end position="104"/>
    </location>
</feature>
<reference evidence="3 4" key="2">
    <citation type="journal article" date="2022" name="Mol. Biol. Evol.">
        <title>Comparative Genomics Reveals Insights into the Divergent Evolution of Astigmatic Mites and Household Pest Adaptations.</title>
        <authorList>
            <person name="Xiong Q."/>
            <person name="Wan A.T."/>
            <person name="Liu X."/>
            <person name="Fung C.S."/>
            <person name="Xiao X."/>
            <person name="Malainual N."/>
            <person name="Hou J."/>
            <person name="Wang L."/>
            <person name="Wang M."/>
            <person name="Yang K.Y."/>
            <person name="Cui Y."/>
            <person name="Leung E.L."/>
            <person name="Nong W."/>
            <person name="Shin S.K."/>
            <person name="Au S.W."/>
            <person name="Jeong K.Y."/>
            <person name="Chew F.T."/>
            <person name="Hui J.H."/>
            <person name="Leung T.F."/>
            <person name="Tungtrongchitr A."/>
            <person name="Zhong N."/>
            <person name="Liu Z."/>
            <person name="Tsui S.K."/>
        </authorList>
    </citation>
    <scope>NUCLEOTIDE SEQUENCE [LARGE SCALE GENOMIC DNA]</scope>
    <source>
        <strain evidence="3">Derp</strain>
    </source>
</reference>
<comment type="caution">
    <text evidence="3">The sequence shown here is derived from an EMBL/GenBank/DDBJ whole genome shotgun (WGS) entry which is preliminary data.</text>
</comment>
<dbReference type="Proteomes" id="UP000887458">
    <property type="component" value="Unassembled WGS sequence"/>
</dbReference>
<dbReference type="InterPro" id="IPR042121">
    <property type="entry name" value="MutL_C_regsub"/>
</dbReference>
<dbReference type="SUPFAM" id="SSF118116">
    <property type="entry name" value="DNA mismatch repair protein MutL"/>
    <property type="match status" value="1"/>
</dbReference>
<evidence type="ECO:0000313" key="3">
    <source>
        <dbReference type="EMBL" id="KAH9425684.1"/>
    </source>
</evidence>
<dbReference type="Gene3D" id="3.30.1370.100">
    <property type="entry name" value="MutL, C-terminal domain, regulatory subdomain"/>
    <property type="match status" value="1"/>
</dbReference>
<keyword evidence="1" id="KW-1133">Transmembrane helix</keyword>
<feature type="domain" description="MutL C-terminal dimerisation" evidence="2">
    <location>
        <begin position="221"/>
        <end position="382"/>
    </location>
</feature>
<name>A0ABQ8JSW7_DERPT</name>
<dbReference type="InterPro" id="IPR038973">
    <property type="entry name" value="MutL/Mlh/Pms-like"/>
</dbReference>
<dbReference type="InterPro" id="IPR014790">
    <property type="entry name" value="MutL_C"/>
</dbReference>
<keyword evidence="1" id="KW-0472">Membrane</keyword>
<keyword evidence="1" id="KW-0812">Transmembrane</keyword>
<reference evidence="3 4" key="1">
    <citation type="journal article" date="2018" name="J. Allergy Clin. Immunol.">
        <title>High-quality assembly of Dermatophagoides pteronyssinus genome and transcriptome reveals a wide range of novel allergens.</title>
        <authorList>
            <person name="Liu X.Y."/>
            <person name="Yang K.Y."/>
            <person name="Wang M.Q."/>
            <person name="Kwok J.S."/>
            <person name="Zeng X."/>
            <person name="Yang Z."/>
            <person name="Xiao X.J."/>
            <person name="Lau C.P."/>
            <person name="Li Y."/>
            <person name="Huang Z.M."/>
            <person name="Ba J.G."/>
            <person name="Yim A.K."/>
            <person name="Ouyang C.Y."/>
            <person name="Ngai S.M."/>
            <person name="Chan T.F."/>
            <person name="Leung E.L."/>
            <person name="Liu L."/>
            <person name="Liu Z.G."/>
            <person name="Tsui S.K."/>
        </authorList>
    </citation>
    <scope>NUCLEOTIDE SEQUENCE [LARGE SCALE GENOMIC DNA]</scope>
    <source>
        <strain evidence="3">Derp</strain>
    </source>
</reference>
<feature type="transmembrane region" description="Helical" evidence="1">
    <location>
        <begin position="50"/>
        <end position="71"/>
    </location>
</feature>
<sequence>FLVAGSFMLLLNKQKECNFVPIADELWSSMVSNQSLQVDYIEQYYDDVQIYHISLVSIDVIIFLVAFINIAPSQEDLRFGFHLLLIITLSGLTILACYSSYVVFYKPCHLEPPPGIVRTEDKQVYLQSSKTNAGKNAPINAYVENDLHILAVAGLDALACLMFLISTMVLCGDAREEAIQDEYVARPMDKKSVKYRIGNQFRIKRSTCLDKNIFRPDNVRIIGQANNQVILCLLIEQRLLLTFDQHAVHERIRYEQLLNASFHQGFLSGQVIKPPFEIQMPQQLCQQITDEILDKFHRQLNTRMTVRLTDSTIIVSNVPTCFGHNFHHPGLFQDFLIDAIRYFDSEQQPSNPQSSPGRMTPFLVEQVRTRSCRGAIRFNEQISRYECEEMIQALTACRSSFRCAHGRVLVKPLLYIGQAQETEQRNCLMNEAWQRNFQLAVVTVVEPKKQSNKR</sequence>
<evidence type="ECO:0000256" key="1">
    <source>
        <dbReference type="SAM" id="Phobius"/>
    </source>
</evidence>
<organism evidence="3 4">
    <name type="scientific">Dermatophagoides pteronyssinus</name>
    <name type="common">European house dust mite</name>
    <dbReference type="NCBI Taxonomy" id="6956"/>
    <lineage>
        <taxon>Eukaryota</taxon>
        <taxon>Metazoa</taxon>
        <taxon>Ecdysozoa</taxon>
        <taxon>Arthropoda</taxon>
        <taxon>Chelicerata</taxon>
        <taxon>Arachnida</taxon>
        <taxon>Acari</taxon>
        <taxon>Acariformes</taxon>
        <taxon>Sarcoptiformes</taxon>
        <taxon>Astigmata</taxon>
        <taxon>Psoroptidia</taxon>
        <taxon>Analgoidea</taxon>
        <taxon>Pyroglyphidae</taxon>
        <taxon>Dermatophagoidinae</taxon>
        <taxon>Dermatophagoides</taxon>
    </lineage>
</organism>
<evidence type="ECO:0000313" key="4">
    <source>
        <dbReference type="Proteomes" id="UP000887458"/>
    </source>
</evidence>
<feature type="transmembrane region" description="Helical" evidence="1">
    <location>
        <begin position="147"/>
        <end position="171"/>
    </location>
</feature>
<keyword evidence="4" id="KW-1185">Reference proteome</keyword>
<evidence type="ECO:0000259" key="2">
    <source>
        <dbReference type="SMART" id="SM00853"/>
    </source>
</evidence>
<accession>A0ABQ8JSW7</accession>
<feature type="non-terminal residue" evidence="3">
    <location>
        <position position="1"/>
    </location>
</feature>
<dbReference type="InterPro" id="IPR037198">
    <property type="entry name" value="MutL_C_sf"/>
</dbReference>
<dbReference type="EMBL" id="NJHN03000017">
    <property type="protein sequence ID" value="KAH9425684.1"/>
    <property type="molecule type" value="Genomic_DNA"/>
</dbReference>
<gene>
    <name evidence="3" type="primary">MLH3</name>
    <name evidence="3" type="ORF">DERP_004901</name>
</gene>
<dbReference type="Gene3D" id="3.30.1540.20">
    <property type="entry name" value="MutL, C-terminal domain, dimerisation subdomain"/>
    <property type="match status" value="1"/>
</dbReference>
<dbReference type="Pfam" id="PF08676">
    <property type="entry name" value="MutL_C"/>
    <property type="match status" value="1"/>
</dbReference>
<proteinExistence type="predicted"/>
<dbReference type="InterPro" id="IPR042120">
    <property type="entry name" value="MutL_C_dimsub"/>
</dbReference>
<protein>
    <submittedName>
        <fullName evidence="3">DNA mismatch repair protein</fullName>
    </submittedName>
</protein>